<sequence>MQPQMTVDGGGHQCRCSTRLGLELIHVELMPGLASCEDCGKRSCQFSGPVLEKPWTDVIQTRGFALIHRTKQPLYLLFRHQDGGDSIVCLLGQLRCRSCWVVHHHFIGKILSKERGLVCAARDSGSVWSVFTTSNEMTPRGLSFLATLAELLVAVGKERQQRWQRGEAEPGMWRLDILPSNYKSECRRRHESEYNNN</sequence>
<dbReference type="EMBL" id="VSRR010010172">
    <property type="protein sequence ID" value="MPC51429.1"/>
    <property type="molecule type" value="Genomic_DNA"/>
</dbReference>
<name>A0A5B7G1M9_PORTR</name>
<accession>A0A5B7G1M9</accession>
<gene>
    <name evidence="1" type="ORF">E2C01_045273</name>
</gene>
<organism evidence="1 2">
    <name type="scientific">Portunus trituberculatus</name>
    <name type="common">Swimming crab</name>
    <name type="synonym">Neptunus trituberculatus</name>
    <dbReference type="NCBI Taxonomy" id="210409"/>
    <lineage>
        <taxon>Eukaryota</taxon>
        <taxon>Metazoa</taxon>
        <taxon>Ecdysozoa</taxon>
        <taxon>Arthropoda</taxon>
        <taxon>Crustacea</taxon>
        <taxon>Multicrustacea</taxon>
        <taxon>Malacostraca</taxon>
        <taxon>Eumalacostraca</taxon>
        <taxon>Eucarida</taxon>
        <taxon>Decapoda</taxon>
        <taxon>Pleocyemata</taxon>
        <taxon>Brachyura</taxon>
        <taxon>Eubrachyura</taxon>
        <taxon>Portunoidea</taxon>
        <taxon>Portunidae</taxon>
        <taxon>Portuninae</taxon>
        <taxon>Portunus</taxon>
    </lineage>
</organism>
<reference evidence="1 2" key="1">
    <citation type="submission" date="2019-05" db="EMBL/GenBank/DDBJ databases">
        <title>Another draft genome of Portunus trituberculatus and its Hox gene families provides insights of decapod evolution.</title>
        <authorList>
            <person name="Jeong J.-H."/>
            <person name="Song I."/>
            <person name="Kim S."/>
            <person name="Choi T."/>
            <person name="Kim D."/>
            <person name="Ryu S."/>
            <person name="Kim W."/>
        </authorList>
    </citation>
    <scope>NUCLEOTIDE SEQUENCE [LARGE SCALE GENOMIC DNA]</scope>
    <source>
        <tissue evidence="1">Muscle</tissue>
    </source>
</reference>
<evidence type="ECO:0000313" key="1">
    <source>
        <dbReference type="EMBL" id="MPC51429.1"/>
    </source>
</evidence>
<keyword evidence="2" id="KW-1185">Reference proteome</keyword>
<dbReference type="Proteomes" id="UP000324222">
    <property type="component" value="Unassembled WGS sequence"/>
</dbReference>
<protein>
    <submittedName>
        <fullName evidence="1">Uncharacterized protein</fullName>
    </submittedName>
</protein>
<dbReference type="AlphaFoldDB" id="A0A5B7G1M9"/>
<proteinExistence type="predicted"/>
<comment type="caution">
    <text evidence="1">The sequence shown here is derived from an EMBL/GenBank/DDBJ whole genome shotgun (WGS) entry which is preliminary data.</text>
</comment>
<evidence type="ECO:0000313" key="2">
    <source>
        <dbReference type="Proteomes" id="UP000324222"/>
    </source>
</evidence>